<dbReference type="Proteomes" id="UP000295122">
    <property type="component" value="Unassembled WGS sequence"/>
</dbReference>
<accession>A0A4V3DYS0</accession>
<dbReference type="RefSeq" id="WP_133768674.1">
    <property type="nucleotide sequence ID" value="NZ_SNZR01000011.1"/>
</dbReference>
<keyword evidence="2" id="KW-1185">Reference proteome</keyword>
<evidence type="ECO:0000313" key="1">
    <source>
        <dbReference type="EMBL" id="TDR93699.1"/>
    </source>
</evidence>
<dbReference type="AlphaFoldDB" id="A0A4V3DYS0"/>
<evidence type="ECO:0000313" key="2">
    <source>
        <dbReference type="Proteomes" id="UP000295122"/>
    </source>
</evidence>
<gene>
    <name evidence="1" type="ORF">EV668_0964</name>
</gene>
<dbReference type="OrthoDB" id="7067390at2"/>
<organism evidence="1 2">
    <name type="scientific">Enterovirga rhinocerotis</name>
    <dbReference type="NCBI Taxonomy" id="1339210"/>
    <lineage>
        <taxon>Bacteria</taxon>
        <taxon>Pseudomonadati</taxon>
        <taxon>Pseudomonadota</taxon>
        <taxon>Alphaproteobacteria</taxon>
        <taxon>Hyphomicrobiales</taxon>
        <taxon>Methylobacteriaceae</taxon>
        <taxon>Enterovirga</taxon>
    </lineage>
</organism>
<dbReference type="EMBL" id="SNZR01000011">
    <property type="protein sequence ID" value="TDR93699.1"/>
    <property type="molecule type" value="Genomic_DNA"/>
</dbReference>
<protein>
    <submittedName>
        <fullName evidence="1">Uncharacterized protein</fullName>
    </submittedName>
</protein>
<sequence length="110" mass="11885">MSLLAGFRGSRKRSTEEADRRRALKARFVEHLALGEDDSLTLSEIVCHDPACPGIETVILLMRAGERPRAYKIAAAVADVTEEEIEAACRELAGEVAGSCPCAADTLPTW</sequence>
<name>A0A4V3DYS0_9HYPH</name>
<comment type="caution">
    <text evidence="1">The sequence shown here is derived from an EMBL/GenBank/DDBJ whole genome shotgun (WGS) entry which is preliminary data.</text>
</comment>
<reference evidence="1 2" key="1">
    <citation type="submission" date="2019-03" db="EMBL/GenBank/DDBJ databases">
        <title>Genomic Encyclopedia of Type Strains, Phase IV (KMG-IV): sequencing the most valuable type-strain genomes for metagenomic binning, comparative biology and taxonomic classification.</title>
        <authorList>
            <person name="Goeker M."/>
        </authorList>
    </citation>
    <scope>NUCLEOTIDE SEQUENCE [LARGE SCALE GENOMIC DNA]</scope>
    <source>
        <strain evidence="1 2">DSM 25903</strain>
    </source>
</reference>
<proteinExistence type="predicted"/>